<accession>A0A2Z6NH18</accession>
<dbReference type="EMBL" id="DF973385">
    <property type="protein sequence ID" value="GAU28977.1"/>
    <property type="molecule type" value="Genomic_DNA"/>
</dbReference>
<sequence>MIVKWDIVCKPKELRGLGVRDIRAVNISLLTKWRWRLLEDDDAIWKKVLKSKYGESVAGSDKAYRMWGSYEFLARYLEAREVLISAVLSEASDRWGWLYNGGGDFTVKSTYRKIWAEVFYWLRLDFSLPHNLLTILYSLQGMTMKKSMKQGLTMIWMAVVWAIWKMRNSFIFENGLAQAEKVVEDVKLWSWKWWLSRVKPSAICLLYEWTSEPLLCLER</sequence>
<dbReference type="AlphaFoldDB" id="A0A2Z6NH18"/>
<dbReference type="PANTHER" id="PTHR33116:SF78">
    <property type="entry name" value="OS12G0587133 PROTEIN"/>
    <property type="match status" value="1"/>
</dbReference>
<evidence type="ECO:0000313" key="1">
    <source>
        <dbReference type="EMBL" id="GAU28977.1"/>
    </source>
</evidence>
<reference evidence="2" key="1">
    <citation type="journal article" date="2017" name="Front. Plant Sci.">
        <title>Climate Clever Clovers: New Paradigm to Reduce the Environmental Footprint of Ruminants by Breeding Low Methanogenic Forages Utilizing Haplotype Variation.</title>
        <authorList>
            <person name="Kaur P."/>
            <person name="Appels R."/>
            <person name="Bayer P.E."/>
            <person name="Keeble-Gagnere G."/>
            <person name="Wang J."/>
            <person name="Hirakawa H."/>
            <person name="Shirasawa K."/>
            <person name="Vercoe P."/>
            <person name="Stefanova K."/>
            <person name="Durmic Z."/>
            <person name="Nichols P."/>
            <person name="Revell C."/>
            <person name="Isobe S.N."/>
            <person name="Edwards D."/>
            <person name="Erskine W."/>
        </authorList>
    </citation>
    <scope>NUCLEOTIDE SEQUENCE [LARGE SCALE GENOMIC DNA]</scope>
    <source>
        <strain evidence="2">cv. Daliak</strain>
    </source>
</reference>
<protein>
    <recommendedName>
        <fullName evidence="3">Reverse transcriptase zinc-binding domain-containing protein</fullName>
    </recommendedName>
</protein>
<proteinExistence type="predicted"/>
<evidence type="ECO:0008006" key="3">
    <source>
        <dbReference type="Google" id="ProtNLM"/>
    </source>
</evidence>
<name>A0A2Z6NH18_TRISU</name>
<keyword evidence="2" id="KW-1185">Reference proteome</keyword>
<evidence type="ECO:0000313" key="2">
    <source>
        <dbReference type="Proteomes" id="UP000242715"/>
    </source>
</evidence>
<dbReference type="OrthoDB" id="1743873at2759"/>
<dbReference type="Proteomes" id="UP000242715">
    <property type="component" value="Unassembled WGS sequence"/>
</dbReference>
<gene>
    <name evidence="1" type="ORF">TSUD_391750</name>
</gene>
<organism evidence="1 2">
    <name type="scientific">Trifolium subterraneum</name>
    <name type="common">Subterranean clover</name>
    <dbReference type="NCBI Taxonomy" id="3900"/>
    <lineage>
        <taxon>Eukaryota</taxon>
        <taxon>Viridiplantae</taxon>
        <taxon>Streptophyta</taxon>
        <taxon>Embryophyta</taxon>
        <taxon>Tracheophyta</taxon>
        <taxon>Spermatophyta</taxon>
        <taxon>Magnoliopsida</taxon>
        <taxon>eudicotyledons</taxon>
        <taxon>Gunneridae</taxon>
        <taxon>Pentapetalae</taxon>
        <taxon>rosids</taxon>
        <taxon>fabids</taxon>
        <taxon>Fabales</taxon>
        <taxon>Fabaceae</taxon>
        <taxon>Papilionoideae</taxon>
        <taxon>50 kb inversion clade</taxon>
        <taxon>NPAAA clade</taxon>
        <taxon>Hologalegina</taxon>
        <taxon>IRL clade</taxon>
        <taxon>Trifolieae</taxon>
        <taxon>Trifolium</taxon>
    </lineage>
</organism>
<dbReference type="PANTHER" id="PTHR33116">
    <property type="entry name" value="REVERSE TRANSCRIPTASE ZINC-BINDING DOMAIN-CONTAINING PROTEIN-RELATED-RELATED"/>
    <property type="match status" value="1"/>
</dbReference>